<dbReference type="GO" id="GO:0003676">
    <property type="term" value="F:nucleic acid binding"/>
    <property type="evidence" value="ECO:0007669"/>
    <property type="project" value="InterPro"/>
</dbReference>
<reference evidence="2" key="1">
    <citation type="submission" date="2022-06" db="EMBL/GenBank/DDBJ databases">
        <authorList>
            <consortium name="SYNGENTA / RWTH Aachen University"/>
        </authorList>
    </citation>
    <scope>NUCLEOTIDE SEQUENCE</scope>
</reference>
<dbReference type="Gene3D" id="3.30.420.10">
    <property type="entry name" value="Ribonuclease H-like superfamily/Ribonuclease H"/>
    <property type="match status" value="1"/>
</dbReference>
<evidence type="ECO:0000313" key="2">
    <source>
        <dbReference type="EMBL" id="CAH7689627.1"/>
    </source>
</evidence>
<dbReference type="InterPro" id="IPR036397">
    <property type="entry name" value="RNaseH_sf"/>
</dbReference>
<dbReference type="AlphaFoldDB" id="A0AAV0BSK2"/>
<protein>
    <recommendedName>
        <fullName evidence="1">Piwi domain-containing protein</fullName>
    </recommendedName>
</protein>
<feature type="domain" description="Piwi" evidence="1">
    <location>
        <begin position="1"/>
        <end position="92"/>
    </location>
</feature>
<proteinExistence type="predicted"/>
<name>A0AAV0BSK2_PHAPC</name>
<feature type="non-terminal residue" evidence="2">
    <location>
        <position position="1"/>
    </location>
</feature>
<evidence type="ECO:0000313" key="3">
    <source>
        <dbReference type="Proteomes" id="UP001153365"/>
    </source>
</evidence>
<dbReference type="EMBL" id="CALTRL010006110">
    <property type="protein sequence ID" value="CAH7689627.1"/>
    <property type="molecule type" value="Genomic_DNA"/>
</dbReference>
<accession>A0AAV0BSK2</accession>
<dbReference type="PROSITE" id="PS50822">
    <property type="entry name" value="PIWI"/>
    <property type="match status" value="1"/>
</dbReference>
<dbReference type="InterPro" id="IPR012337">
    <property type="entry name" value="RNaseH-like_sf"/>
</dbReference>
<dbReference type="SUPFAM" id="SSF53098">
    <property type="entry name" value="Ribonuclease H-like"/>
    <property type="match status" value="1"/>
</dbReference>
<comment type="caution">
    <text evidence="2">The sequence shown here is derived from an EMBL/GenBank/DDBJ whole genome shotgun (WGS) entry which is preliminary data.</text>
</comment>
<dbReference type="Pfam" id="PF02171">
    <property type="entry name" value="Piwi"/>
    <property type="match status" value="1"/>
</dbReference>
<feature type="non-terminal residue" evidence="2">
    <location>
        <position position="92"/>
    </location>
</feature>
<gene>
    <name evidence="2" type="ORF">PPACK8108_LOCUS24752</name>
</gene>
<dbReference type="InterPro" id="IPR003165">
    <property type="entry name" value="Piwi"/>
</dbReference>
<keyword evidence="3" id="KW-1185">Reference proteome</keyword>
<sequence length="92" mass="10374">HRIRFVPHPDDADKSGNSQLGTIVDKLIGDPFLYNFFLQSQAGLKGIYCPTRYIVLKDETNHTVDDLQYIANSVCSGFQRANRSVQIATPIY</sequence>
<dbReference type="Proteomes" id="UP001153365">
    <property type="component" value="Unassembled WGS sequence"/>
</dbReference>
<evidence type="ECO:0000259" key="1">
    <source>
        <dbReference type="PROSITE" id="PS50822"/>
    </source>
</evidence>
<organism evidence="2 3">
    <name type="scientific">Phakopsora pachyrhizi</name>
    <name type="common">Asian soybean rust disease fungus</name>
    <dbReference type="NCBI Taxonomy" id="170000"/>
    <lineage>
        <taxon>Eukaryota</taxon>
        <taxon>Fungi</taxon>
        <taxon>Dikarya</taxon>
        <taxon>Basidiomycota</taxon>
        <taxon>Pucciniomycotina</taxon>
        <taxon>Pucciniomycetes</taxon>
        <taxon>Pucciniales</taxon>
        <taxon>Phakopsoraceae</taxon>
        <taxon>Phakopsora</taxon>
    </lineage>
</organism>
<dbReference type="PANTHER" id="PTHR22891">
    <property type="entry name" value="EUKARYOTIC TRANSLATION INITIATION FACTOR 2C"/>
    <property type="match status" value="1"/>
</dbReference>